<reference evidence="1" key="1">
    <citation type="submission" date="2021-02" db="EMBL/GenBank/DDBJ databases">
        <authorList>
            <person name="Nowell W R."/>
        </authorList>
    </citation>
    <scope>NUCLEOTIDE SEQUENCE</scope>
</reference>
<accession>A0A816QIR0</accession>
<dbReference type="EMBL" id="CAJNRE010006939">
    <property type="protein sequence ID" value="CAF2060299.1"/>
    <property type="molecule type" value="Genomic_DNA"/>
</dbReference>
<evidence type="ECO:0000313" key="1">
    <source>
        <dbReference type="EMBL" id="CAF2060299.1"/>
    </source>
</evidence>
<name>A0A816QIR0_9BILA</name>
<dbReference type="PANTHER" id="PTHR37162">
    <property type="entry name" value="HAT FAMILY DIMERISATION DOMAINCONTAINING PROTEIN-RELATED"/>
    <property type="match status" value="1"/>
</dbReference>
<evidence type="ECO:0000313" key="2">
    <source>
        <dbReference type="EMBL" id="CAF2065673.1"/>
    </source>
</evidence>
<dbReference type="EMBL" id="CAJNRF010004947">
    <property type="protein sequence ID" value="CAF2065673.1"/>
    <property type="molecule type" value="Genomic_DNA"/>
</dbReference>
<dbReference type="AlphaFoldDB" id="A0A816QIR0"/>
<evidence type="ECO:0000313" key="4">
    <source>
        <dbReference type="Proteomes" id="UP000663824"/>
    </source>
</evidence>
<protein>
    <submittedName>
        <fullName evidence="1">Uncharacterized protein</fullName>
    </submittedName>
</protein>
<dbReference type="EMBL" id="CAJNRG010015643">
    <property type="protein sequence ID" value="CAF2177059.1"/>
    <property type="molecule type" value="Genomic_DNA"/>
</dbReference>
<comment type="caution">
    <text evidence="1">The sequence shown here is derived from an EMBL/GenBank/DDBJ whole genome shotgun (WGS) entry which is preliminary data.</text>
</comment>
<dbReference type="Proteomes" id="UP000663824">
    <property type="component" value="Unassembled WGS sequence"/>
</dbReference>
<proteinExistence type="predicted"/>
<evidence type="ECO:0000313" key="3">
    <source>
        <dbReference type="EMBL" id="CAF2177059.1"/>
    </source>
</evidence>
<organism evidence="1 4">
    <name type="scientific">Rotaria magnacalcarata</name>
    <dbReference type="NCBI Taxonomy" id="392030"/>
    <lineage>
        <taxon>Eukaryota</taxon>
        <taxon>Metazoa</taxon>
        <taxon>Spiralia</taxon>
        <taxon>Gnathifera</taxon>
        <taxon>Rotifera</taxon>
        <taxon>Eurotatoria</taxon>
        <taxon>Bdelloidea</taxon>
        <taxon>Philodinida</taxon>
        <taxon>Philodinidae</taxon>
        <taxon>Rotaria</taxon>
    </lineage>
</organism>
<dbReference type="Proteomes" id="UP000663887">
    <property type="component" value="Unassembled WGS sequence"/>
</dbReference>
<gene>
    <name evidence="1" type="ORF">MBJ925_LOCUS14778</name>
    <name evidence="2" type="ORF">WKI299_LOCUS12964</name>
    <name evidence="3" type="ORF">XDN619_LOCUS31531</name>
</gene>
<dbReference type="PANTHER" id="PTHR37162:SF11">
    <property type="match status" value="1"/>
</dbReference>
<sequence length="323" mass="36614">MPIDTHFSQKWLEKHDPTGKPCLRWLKAGKNDCTFICIVCNINELSCRNAGWGDIKKHFERPKHQQCMKDVFESAQLIISSTTSTAASSIDISSNAEVATTMPTSFLRTNSKAERVLTHEEKVRRAECIWAMTTARFGLSYNTSQFLRELMQSMFPDSKIAADLSMRSRKLSYVISHGTGHHFTMELIKDVRKAKAFSLLFDESTTTGVRKQCDLYFRYWSEAKNVVCTRYYKSIFLGHATTDIVSREIIDSLKPDGINIAHLLMLGRDNPNVNKTIEALIEKEVIAERKKQQPTVPPSGLMSIGSCPLHILHNSFRKGMTST</sequence>
<dbReference type="Proteomes" id="UP000663856">
    <property type="component" value="Unassembled WGS sequence"/>
</dbReference>